<feature type="chain" id="PRO_5028928612" evidence="1">
    <location>
        <begin position="21"/>
        <end position="372"/>
    </location>
</feature>
<gene>
    <name evidence="4" type="ORF">GO986_18375</name>
</gene>
<reference evidence="4 5" key="1">
    <citation type="submission" date="2019-12" db="EMBL/GenBank/DDBJ databases">
        <title>Deinococcus sp. HMF7620 Genome sequencing and assembly.</title>
        <authorList>
            <person name="Kang H."/>
            <person name="Kim H."/>
            <person name="Joh K."/>
        </authorList>
    </citation>
    <scope>NUCLEOTIDE SEQUENCE [LARGE SCALE GENOMIC DNA]</scope>
    <source>
        <strain evidence="4 5">HMF7620</strain>
    </source>
</reference>
<dbReference type="PANTHER" id="PTHR43265">
    <property type="entry name" value="ESTERASE ESTD"/>
    <property type="match status" value="1"/>
</dbReference>
<name>A0A7C9HU29_9DEIO</name>
<evidence type="ECO:0000259" key="3">
    <source>
        <dbReference type="Pfam" id="PF12146"/>
    </source>
</evidence>
<feature type="signal peptide" evidence="1">
    <location>
        <begin position="1"/>
        <end position="20"/>
    </location>
</feature>
<dbReference type="InterPro" id="IPR002925">
    <property type="entry name" value="Dienelactn_hydro"/>
</dbReference>
<proteinExistence type="predicted"/>
<keyword evidence="1" id="KW-0732">Signal</keyword>
<dbReference type="InterPro" id="IPR053145">
    <property type="entry name" value="AB_hydrolase_Est10"/>
</dbReference>
<dbReference type="RefSeq" id="WP_157460766.1">
    <property type="nucleotide sequence ID" value="NZ_WQLB01000033.1"/>
</dbReference>
<dbReference type="GO" id="GO:0052689">
    <property type="term" value="F:carboxylic ester hydrolase activity"/>
    <property type="evidence" value="ECO:0007669"/>
    <property type="project" value="TreeGrafter"/>
</dbReference>
<evidence type="ECO:0000313" key="4">
    <source>
        <dbReference type="EMBL" id="MVN88707.1"/>
    </source>
</evidence>
<accession>A0A7C9HU29</accession>
<keyword evidence="5" id="KW-1185">Reference proteome</keyword>
<dbReference type="EMBL" id="WQLB01000033">
    <property type="protein sequence ID" value="MVN88707.1"/>
    <property type="molecule type" value="Genomic_DNA"/>
</dbReference>
<comment type="caution">
    <text evidence="4">The sequence shown here is derived from an EMBL/GenBank/DDBJ whole genome shotgun (WGS) entry which is preliminary data.</text>
</comment>
<dbReference type="InterPro" id="IPR029058">
    <property type="entry name" value="AB_hydrolase_fold"/>
</dbReference>
<evidence type="ECO:0000256" key="1">
    <source>
        <dbReference type="SAM" id="SignalP"/>
    </source>
</evidence>
<feature type="domain" description="Serine aminopeptidase S33" evidence="3">
    <location>
        <begin position="78"/>
        <end position="184"/>
    </location>
</feature>
<protein>
    <submittedName>
        <fullName evidence="4">Alpha/beta fold hydrolase</fullName>
    </submittedName>
</protein>
<dbReference type="Pfam" id="PF12146">
    <property type="entry name" value="Hydrolase_4"/>
    <property type="match status" value="1"/>
</dbReference>
<keyword evidence="4" id="KW-0378">Hydrolase</keyword>
<dbReference type="AlphaFoldDB" id="A0A7C9HU29"/>
<dbReference type="SUPFAM" id="SSF53474">
    <property type="entry name" value="alpha/beta-Hydrolases"/>
    <property type="match status" value="1"/>
</dbReference>
<sequence length="372" mass="39136">MKPTLALTLALALCTAWAEASGAVRSQPLTLNFGGTLSGAELLHPDDGKAAPLVLLIQGTGPEDRNGSFLTPGGMVQGSMGDLAQALARQGFAVMRYDKRHAAQALNPATFQAAQEAYASLRMTDLLADARTALQVALKQPGINGRQVFVYGWSEGSVVAAALAQEIGAQGLIVQGPVVDSFAATFANQFSTVGLAYLTPYATQGLIDLGGVLKALMGPGSALARTQAALLLDRTSTPAQPKLATLLDSNQDGQLDLKREVEPQLLGFYEAFMAAFPMYAPETTLPTLGTLAPKLRMPFLIVQGEHDGNVSAHFARQLNEALRAAQGQPTLKLYPGLGHSLGPASGITQDNFAPMALEAMNDIATWLKAQLR</sequence>
<dbReference type="Gene3D" id="3.40.50.1820">
    <property type="entry name" value="alpha/beta hydrolase"/>
    <property type="match status" value="1"/>
</dbReference>
<dbReference type="Proteomes" id="UP000483286">
    <property type="component" value="Unassembled WGS sequence"/>
</dbReference>
<feature type="domain" description="Dienelactone hydrolase" evidence="2">
    <location>
        <begin position="273"/>
        <end position="368"/>
    </location>
</feature>
<dbReference type="PANTHER" id="PTHR43265:SF1">
    <property type="entry name" value="ESTERASE ESTD"/>
    <property type="match status" value="1"/>
</dbReference>
<organism evidence="4 5">
    <name type="scientific">Deinococcus arboris</name>
    <dbReference type="NCBI Taxonomy" id="2682977"/>
    <lineage>
        <taxon>Bacteria</taxon>
        <taxon>Thermotogati</taxon>
        <taxon>Deinococcota</taxon>
        <taxon>Deinococci</taxon>
        <taxon>Deinococcales</taxon>
        <taxon>Deinococcaceae</taxon>
        <taxon>Deinococcus</taxon>
    </lineage>
</organism>
<evidence type="ECO:0000259" key="2">
    <source>
        <dbReference type="Pfam" id="PF01738"/>
    </source>
</evidence>
<evidence type="ECO:0000313" key="5">
    <source>
        <dbReference type="Proteomes" id="UP000483286"/>
    </source>
</evidence>
<dbReference type="InterPro" id="IPR022742">
    <property type="entry name" value="Hydrolase_4"/>
</dbReference>
<dbReference type="Pfam" id="PF01738">
    <property type="entry name" value="DLH"/>
    <property type="match status" value="1"/>
</dbReference>